<reference evidence="1" key="1">
    <citation type="submission" date="2020-10" db="EMBL/GenBank/DDBJ databases">
        <title>Taxonomic study of unclassified bacteria belonging to the class Ktedonobacteria.</title>
        <authorList>
            <person name="Yabe S."/>
            <person name="Wang C.M."/>
            <person name="Zheng Y."/>
            <person name="Sakai Y."/>
            <person name="Cavaletti L."/>
            <person name="Monciardini P."/>
            <person name="Donadio S."/>
        </authorList>
    </citation>
    <scope>NUCLEOTIDE SEQUENCE</scope>
    <source>
        <strain evidence="1">SOSP1-1</strain>
    </source>
</reference>
<gene>
    <name evidence="1" type="ORF">KSX_89890</name>
</gene>
<comment type="caution">
    <text evidence="1">The sequence shown here is derived from an EMBL/GenBank/DDBJ whole genome shotgun (WGS) entry which is preliminary data.</text>
</comment>
<dbReference type="AlphaFoldDB" id="A0A8J3I8Y8"/>
<keyword evidence="2" id="KW-1185">Reference proteome</keyword>
<dbReference type="EMBL" id="BNJF01000009">
    <property type="protein sequence ID" value="GHO50826.1"/>
    <property type="molecule type" value="Genomic_DNA"/>
</dbReference>
<name>A0A8J3I8Y8_9CHLR</name>
<accession>A0A8J3I8Y8</accession>
<evidence type="ECO:0000313" key="2">
    <source>
        <dbReference type="Proteomes" id="UP000612362"/>
    </source>
</evidence>
<protein>
    <submittedName>
        <fullName evidence="1">Uncharacterized protein</fullName>
    </submittedName>
</protein>
<organism evidence="1 2">
    <name type="scientific">Ktedonospora formicarum</name>
    <dbReference type="NCBI Taxonomy" id="2778364"/>
    <lineage>
        <taxon>Bacteria</taxon>
        <taxon>Bacillati</taxon>
        <taxon>Chloroflexota</taxon>
        <taxon>Ktedonobacteria</taxon>
        <taxon>Ktedonobacterales</taxon>
        <taxon>Ktedonobacteraceae</taxon>
        <taxon>Ktedonospora</taxon>
    </lineage>
</organism>
<proteinExistence type="predicted"/>
<dbReference type="Proteomes" id="UP000612362">
    <property type="component" value="Unassembled WGS sequence"/>
</dbReference>
<sequence>MDEGVFEADIVGLIEMRISLSLYKHIETEEATPGEPLSVNIQLYDDETVTDDDPAIDYHAPLVGIDGETGGITYDEIEKLFHIDPDKPMWQIDTYNSTFDDNDAEQCLTGMATEE</sequence>
<evidence type="ECO:0000313" key="1">
    <source>
        <dbReference type="EMBL" id="GHO50826.1"/>
    </source>
</evidence>